<dbReference type="STRING" id="252246.SAMN05421799_10980"/>
<dbReference type="AlphaFoldDB" id="A0A1N7NPT5"/>
<keyword evidence="5" id="KW-1185">Reference proteome</keyword>
<evidence type="ECO:0000256" key="1">
    <source>
        <dbReference type="ARBA" id="ARBA00001974"/>
    </source>
</evidence>
<evidence type="ECO:0000256" key="3">
    <source>
        <dbReference type="ARBA" id="ARBA00023002"/>
    </source>
</evidence>
<dbReference type="InterPro" id="IPR050097">
    <property type="entry name" value="Ferredoxin-NADP_redctase_2"/>
</dbReference>
<dbReference type="PRINTS" id="PR00368">
    <property type="entry name" value="FADPNR"/>
</dbReference>
<keyword evidence="2" id="KW-0285">Flavoprotein</keyword>
<dbReference type="PANTHER" id="PTHR48105">
    <property type="entry name" value="THIOREDOXIN REDUCTASE 1-RELATED-RELATED"/>
    <property type="match status" value="1"/>
</dbReference>
<accession>A0A1N7NPT5</accession>
<dbReference type="InterPro" id="IPR036188">
    <property type="entry name" value="FAD/NAD-bd_sf"/>
</dbReference>
<dbReference type="GO" id="GO:0016491">
    <property type="term" value="F:oxidoreductase activity"/>
    <property type="evidence" value="ECO:0007669"/>
    <property type="project" value="UniProtKB-KW"/>
</dbReference>
<evidence type="ECO:0000313" key="4">
    <source>
        <dbReference type="EMBL" id="SIT00258.1"/>
    </source>
</evidence>
<dbReference type="SUPFAM" id="SSF51905">
    <property type="entry name" value="FAD/NAD(P)-binding domain"/>
    <property type="match status" value="1"/>
</dbReference>
<dbReference type="Gene3D" id="3.50.50.60">
    <property type="entry name" value="FAD/NAD(P)-binding domain"/>
    <property type="match status" value="1"/>
</dbReference>
<proteinExistence type="predicted"/>
<dbReference type="OrthoDB" id="9778740at2"/>
<dbReference type="InterPro" id="IPR023856">
    <property type="entry name" value="Bdr"/>
</dbReference>
<dbReference type="Pfam" id="PF13738">
    <property type="entry name" value="Pyr_redox_3"/>
    <property type="match status" value="1"/>
</dbReference>
<dbReference type="Proteomes" id="UP000186156">
    <property type="component" value="Unassembled WGS sequence"/>
</dbReference>
<keyword evidence="3" id="KW-0560">Oxidoreductase</keyword>
<evidence type="ECO:0000313" key="5">
    <source>
        <dbReference type="Proteomes" id="UP000186156"/>
    </source>
</evidence>
<dbReference type="EMBL" id="FTOO01000009">
    <property type="protein sequence ID" value="SIT00258.1"/>
    <property type="molecule type" value="Genomic_DNA"/>
</dbReference>
<sequence length="330" mass="36579">MLEACIIGAGPCGLAVSVELKRRGISHVVIEKACIVSTIYRFPTQMVFNSTPERLEIGGIPFYTERAKPTRMEALTYYRTVVDRLRLPLRQYEEVLSVERLDKDGAFCLVSRTRSGRMRKTEARTVIVATGYFDHPNLLGVPGEDLPHVSHYYRDAHPYYGQRVVVIGGTNSAAEAAIDLHRIGASVTLVHRGSAMSDKIKPWVKPDIQSLIDKRAIDVYFQSRVTEITPDDVSVDTADGPLKIPCDHVLALTGYHPDTSFLERMGVEIERETGIPMHDESTFETNVPGLFVAGVVVSGYDANRIFIENGRLQAPLIAEAIAARQQARVG</sequence>
<gene>
    <name evidence="4" type="ORF">SAMN05421799_10980</name>
</gene>
<protein>
    <submittedName>
        <fullName evidence="4">Thioredoxin reductase (NADPH)</fullName>
    </submittedName>
</protein>
<dbReference type="PRINTS" id="PR00469">
    <property type="entry name" value="PNDRDTASEII"/>
</dbReference>
<reference evidence="5" key="1">
    <citation type="submission" date="2017-01" db="EMBL/GenBank/DDBJ databases">
        <authorList>
            <person name="Varghese N."/>
            <person name="Submissions S."/>
        </authorList>
    </citation>
    <scope>NUCLEOTIDE SEQUENCE [LARGE SCALE GENOMIC DNA]</scope>
    <source>
        <strain evidence="5">DSM 16176</strain>
    </source>
</reference>
<dbReference type="RefSeq" id="WP_076348002.1">
    <property type="nucleotide sequence ID" value="NZ_FTOO01000009.1"/>
</dbReference>
<comment type="cofactor">
    <cofactor evidence="1">
        <name>FAD</name>
        <dbReference type="ChEBI" id="CHEBI:57692"/>
    </cofactor>
</comment>
<organism evidence="4 5">
    <name type="scientific">Alicyclobacillus vulcanalis</name>
    <dbReference type="NCBI Taxonomy" id="252246"/>
    <lineage>
        <taxon>Bacteria</taxon>
        <taxon>Bacillati</taxon>
        <taxon>Bacillota</taxon>
        <taxon>Bacilli</taxon>
        <taxon>Bacillales</taxon>
        <taxon>Alicyclobacillaceae</taxon>
        <taxon>Alicyclobacillus</taxon>
    </lineage>
</organism>
<dbReference type="NCBIfam" id="TIGR04018">
    <property type="entry name" value="Bthiol_YpdA"/>
    <property type="match status" value="1"/>
</dbReference>
<evidence type="ECO:0000256" key="2">
    <source>
        <dbReference type="ARBA" id="ARBA00022630"/>
    </source>
</evidence>
<name>A0A1N7NPT5_9BACL</name>